<reference evidence="1 2" key="1">
    <citation type="submission" date="2010-12" db="EMBL/GenBank/DDBJ databases">
        <authorList>
            <person name="Muzny D."/>
            <person name="Qin X."/>
            <person name="Deng J."/>
            <person name="Jiang H."/>
            <person name="Liu Y."/>
            <person name="Qu J."/>
            <person name="Song X.-Z."/>
            <person name="Zhang L."/>
            <person name="Thornton R."/>
            <person name="Coyle M."/>
            <person name="Francisco L."/>
            <person name="Jackson L."/>
            <person name="Javaid M."/>
            <person name="Korchina V."/>
            <person name="Kovar C."/>
            <person name="Mata R."/>
            <person name="Mathew T."/>
            <person name="Ngo R."/>
            <person name="Nguyen L."/>
            <person name="Nguyen N."/>
            <person name="Okwuonu G."/>
            <person name="Ongeri F."/>
            <person name="Pham C."/>
            <person name="Simmons D."/>
            <person name="Wilczek-Boney K."/>
            <person name="Hale W."/>
            <person name="Jakkamsetti A."/>
            <person name="Pham P."/>
            <person name="Ruth R."/>
            <person name="San Lucas F."/>
            <person name="Warren J."/>
            <person name="Zhang J."/>
            <person name="Zhao Z."/>
            <person name="Zhou C."/>
            <person name="Zhu D."/>
            <person name="Lee S."/>
            <person name="Bess C."/>
            <person name="Blankenburg K."/>
            <person name="Forbes L."/>
            <person name="Fu Q."/>
            <person name="Gubbala S."/>
            <person name="Hirani K."/>
            <person name="Jayaseelan J.C."/>
            <person name="Lara F."/>
            <person name="Munidasa M."/>
            <person name="Palculict T."/>
            <person name="Patil S."/>
            <person name="Pu L.-L."/>
            <person name="Saada N."/>
            <person name="Tang L."/>
            <person name="Weissenberger G."/>
            <person name="Zhu Y."/>
            <person name="Hemphill L."/>
            <person name="Shang Y."/>
            <person name="Youmans B."/>
            <person name="Ayvaz T."/>
            <person name="Ross M."/>
            <person name="Santibanez J."/>
            <person name="Aqrawi P."/>
            <person name="Gross S."/>
            <person name="Joshi V."/>
            <person name="Fowler G."/>
            <person name="Nazareth L."/>
            <person name="Reid J."/>
            <person name="Worley K."/>
            <person name="Petrosino J."/>
            <person name="Highlander S."/>
            <person name="Gibbs R."/>
        </authorList>
    </citation>
    <scope>NUCLEOTIDE SEQUENCE [LARGE SCALE GENOMIC DNA]</scope>
    <source>
        <strain evidence="1 2">ATCC 35242</strain>
    </source>
</reference>
<sequence>MNWIFRHNPARPKIVFWRVGQAIRFKFIYTFWGLSQWLSPQNKCNF</sequence>
<evidence type="ECO:0000313" key="2">
    <source>
        <dbReference type="Proteomes" id="UP000003343"/>
    </source>
</evidence>
<comment type="caution">
    <text evidence="1">The sequence shown here is derived from an EMBL/GenBank/DDBJ whole genome shotgun (WGS) entry which is preliminary data.</text>
</comment>
<dbReference type="AlphaFoldDB" id="E6M3A7"/>
<name>E6M3A7_9ACTO</name>
<proteinExistence type="predicted"/>
<accession>E6M3A7</accession>
<protein>
    <submittedName>
        <fullName evidence="1">Uncharacterized protein</fullName>
    </submittedName>
</protein>
<evidence type="ECO:0000313" key="1">
    <source>
        <dbReference type="EMBL" id="EFU82443.1"/>
    </source>
</evidence>
<organism evidence="1 2">
    <name type="scientific">Mobiluncus holmesii ATCC 35242</name>
    <dbReference type="NCBI Taxonomy" id="887899"/>
    <lineage>
        <taxon>Bacteria</taxon>
        <taxon>Bacillati</taxon>
        <taxon>Actinomycetota</taxon>
        <taxon>Actinomycetes</taxon>
        <taxon>Actinomycetales</taxon>
        <taxon>Actinomycetaceae</taxon>
        <taxon>Mobiluncus</taxon>
    </lineage>
</organism>
<gene>
    <name evidence="1" type="ORF">HMPREF0576_0812</name>
</gene>
<dbReference type="EMBL" id="AEPZ01000005">
    <property type="protein sequence ID" value="EFU82443.1"/>
    <property type="molecule type" value="Genomic_DNA"/>
</dbReference>
<dbReference type="HOGENOM" id="CLU_3185903_0_0_11"/>
<dbReference type="Proteomes" id="UP000003343">
    <property type="component" value="Unassembled WGS sequence"/>
</dbReference>
<keyword evidence="2" id="KW-1185">Reference proteome</keyword>